<dbReference type="PROSITE" id="PS00086">
    <property type="entry name" value="CYTOCHROME_P450"/>
    <property type="match status" value="1"/>
</dbReference>
<dbReference type="AlphaFoldDB" id="A0A834I2B5"/>
<dbReference type="CDD" id="cd11056">
    <property type="entry name" value="CYP6-like"/>
    <property type="match status" value="1"/>
</dbReference>
<keyword evidence="12" id="KW-0472">Membrane</keyword>
<keyword evidence="11 14" id="KW-0503">Monooxygenase</keyword>
<evidence type="ECO:0000256" key="9">
    <source>
        <dbReference type="ARBA" id="ARBA00023002"/>
    </source>
</evidence>
<dbReference type="GO" id="GO:0005506">
    <property type="term" value="F:iron ion binding"/>
    <property type="evidence" value="ECO:0007669"/>
    <property type="project" value="InterPro"/>
</dbReference>
<dbReference type="InterPro" id="IPR050476">
    <property type="entry name" value="Insect_CytP450_Detox"/>
</dbReference>
<keyword evidence="6 13" id="KW-0479">Metal-binding</keyword>
<evidence type="ECO:0000256" key="10">
    <source>
        <dbReference type="ARBA" id="ARBA00023004"/>
    </source>
</evidence>
<keyword evidence="9 14" id="KW-0560">Oxidoreductase</keyword>
<evidence type="ECO:0000256" key="13">
    <source>
        <dbReference type="PIRSR" id="PIRSR602401-1"/>
    </source>
</evidence>
<accession>A0A834I2B5</accession>
<proteinExistence type="inferred from homology"/>
<evidence type="ECO:0000256" key="11">
    <source>
        <dbReference type="ARBA" id="ARBA00023033"/>
    </source>
</evidence>
<dbReference type="InterPro" id="IPR017972">
    <property type="entry name" value="Cyt_P450_CS"/>
</dbReference>
<protein>
    <recommendedName>
        <fullName evidence="17">Cytochrome P450</fullName>
    </recommendedName>
</protein>
<comment type="cofactor">
    <cofactor evidence="1 13">
        <name>heme</name>
        <dbReference type="ChEBI" id="CHEBI:30413"/>
    </cofactor>
</comment>
<comment type="caution">
    <text evidence="15">The sequence shown here is derived from an EMBL/GenBank/DDBJ whole genome shotgun (WGS) entry which is preliminary data.</text>
</comment>
<evidence type="ECO:0000256" key="3">
    <source>
        <dbReference type="ARBA" id="ARBA00004406"/>
    </source>
</evidence>
<gene>
    <name evidence="15" type="ORF">GWI33_015546</name>
</gene>
<evidence type="ECO:0000256" key="1">
    <source>
        <dbReference type="ARBA" id="ARBA00001971"/>
    </source>
</evidence>
<keyword evidence="10 13" id="KW-0408">Iron</keyword>
<keyword evidence="7" id="KW-0256">Endoplasmic reticulum</keyword>
<dbReference type="Proteomes" id="UP000625711">
    <property type="component" value="Unassembled WGS sequence"/>
</dbReference>
<dbReference type="GO" id="GO:0016705">
    <property type="term" value="F:oxidoreductase activity, acting on paired donors, with incorporation or reduction of molecular oxygen"/>
    <property type="evidence" value="ECO:0007669"/>
    <property type="project" value="InterPro"/>
</dbReference>
<name>A0A834I2B5_RHYFE</name>
<sequence>MALVVAAFLCLSLAIIVFLFVKWRFTYWKRRGVSQLEPEFFYGDARRALTGQVSNSEELKRLYDIFKERGVRYGGIYWSFSPELVIIDTNLMKNIIQKDFSYFQGRGLYTHKNDTLSQNMFRLVGDPWKKLRVKLTPTFTSSKMKMMFGTVQEKEKRLNDVMEEYAEDGGIFEVNDVTRRFTSDIIGSCAFGIESDSLQCPKSELREYGDKVNDPKLLSIWLESTLPGTILSYTGYKCYKHVSQFYHKVVTDTINYRIQNKVIRNDFMHLLLQLRQKGFLDDESKTVQETGRITDDDIVAQCFLFFVAGYDTSASTLSYALYELAQHQDIQNKMREEICEVLKKYDNQLTYDALKDLVYTEKVICETLRKYPVVPTITRRCNQAYKVPGTDLTIEKGTGVKISVFAVQRDPEYFPDPNKFDPERFNEEEKAKRPEYTYFPFGDGPRVCIGKRFAMMQTKAGLVGLLKNHKYSFSTTTPTNLKFKKAILLLHTSHKVPLTVQKISQ</sequence>
<evidence type="ECO:0000256" key="12">
    <source>
        <dbReference type="ARBA" id="ARBA00023136"/>
    </source>
</evidence>
<evidence type="ECO:0008006" key="17">
    <source>
        <dbReference type="Google" id="ProtNLM"/>
    </source>
</evidence>
<evidence type="ECO:0000313" key="15">
    <source>
        <dbReference type="EMBL" id="KAF7271594.1"/>
    </source>
</evidence>
<evidence type="ECO:0000256" key="7">
    <source>
        <dbReference type="ARBA" id="ARBA00022824"/>
    </source>
</evidence>
<dbReference type="Pfam" id="PF00067">
    <property type="entry name" value="p450"/>
    <property type="match status" value="1"/>
</dbReference>
<dbReference type="OrthoDB" id="2789670at2759"/>
<dbReference type="PRINTS" id="PR00463">
    <property type="entry name" value="EP450I"/>
</dbReference>
<evidence type="ECO:0000256" key="8">
    <source>
        <dbReference type="ARBA" id="ARBA00022848"/>
    </source>
</evidence>
<keyword evidence="16" id="KW-1185">Reference proteome</keyword>
<evidence type="ECO:0000313" key="16">
    <source>
        <dbReference type="Proteomes" id="UP000625711"/>
    </source>
</evidence>
<dbReference type="EMBL" id="JAACXV010013941">
    <property type="protein sequence ID" value="KAF7271594.1"/>
    <property type="molecule type" value="Genomic_DNA"/>
</dbReference>
<dbReference type="GO" id="GO:0020037">
    <property type="term" value="F:heme binding"/>
    <property type="evidence" value="ECO:0007669"/>
    <property type="project" value="InterPro"/>
</dbReference>
<evidence type="ECO:0000256" key="14">
    <source>
        <dbReference type="RuleBase" id="RU000461"/>
    </source>
</evidence>
<reference evidence="15" key="1">
    <citation type="submission" date="2020-08" db="EMBL/GenBank/DDBJ databases">
        <title>Genome sequencing and assembly of the red palm weevil Rhynchophorus ferrugineus.</title>
        <authorList>
            <person name="Dias G.B."/>
            <person name="Bergman C.M."/>
            <person name="Manee M."/>
        </authorList>
    </citation>
    <scope>NUCLEOTIDE SEQUENCE</scope>
    <source>
        <strain evidence="15">AA-2017</strain>
        <tissue evidence="15">Whole larva</tissue>
    </source>
</reference>
<feature type="binding site" description="axial binding residue" evidence="13">
    <location>
        <position position="448"/>
    </location>
    <ligand>
        <name>heme</name>
        <dbReference type="ChEBI" id="CHEBI:30413"/>
    </ligand>
    <ligandPart>
        <name>Fe</name>
        <dbReference type="ChEBI" id="CHEBI:18248"/>
    </ligandPart>
</feature>
<evidence type="ECO:0000256" key="5">
    <source>
        <dbReference type="ARBA" id="ARBA00022617"/>
    </source>
</evidence>
<evidence type="ECO:0000256" key="4">
    <source>
        <dbReference type="ARBA" id="ARBA00010617"/>
    </source>
</evidence>
<dbReference type="InterPro" id="IPR002401">
    <property type="entry name" value="Cyt_P450_E_grp-I"/>
</dbReference>
<evidence type="ECO:0000256" key="2">
    <source>
        <dbReference type="ARBA" id="ARBA00004174"/>
    </source>
</evidence>
<organism evidence="15 16">
    <name type="scientific">Rhynchophorus ferrugineus</name>
    <name type="common">Red palm weevil</name>
    <name type="synonym">Curculio ferrugineus</name>
    <dbReference type="NCBI Taxonomy" id="354439"/>
    <lineage>
        <taxon>Eukaryota</taxon>
        <taxon>Metazoa</taxon>
        <taxon>Ecdysozoa</taxon>
        <taxon>Arthropoda</taxon>
        <taxon>Hexapoda</taxon>
        <taxon>Insecta</taxon>
        <taxon>Pterygota</taxon>
        <taxon>Neoptera</taxon>
        <taxon>Endopterygota</taxon>
        <taxon>Coleoptera</taxon>
        <taxon>Polyphaga</taxon>
        <taxon>Cucujiformia</taxon>
        <taxon>Curculionidae</taxon>
        <taxon>Dryophthorinae</taxon>
        <taxon>Rhynchophorus</taxon>
    </lineage>
</organism>
<comment type="similarity">
    <text evidence="4 14">Belongs to the cytochrome P450 family.</text>
</comment>
<evidence type="ECO:0000256" key="6">
    <source>
        <dbReference type="ARBA" id="ARBA00022723"/>
    </source>
</evidence>
<dbReference type="PANTHER" id="PTHR24292:SF100">
    <property type="entry name" value="CYTOCHROME P450 6A16, ISOFORM B-RELATED"/>
    <property type="match status" value="1"/>
</dbReference>
<keyword evidence="5 13" id="KW-0349">Heme</keyword>
<comment type="subcellular location">
    <subcellularLocation>
        <location evidence="3">Endoplasmic reticulum membrane</location>
        <topology evidence="3">Peripheral membrane protein</topology>
    </subcellularLocation>
    <subcellularLocation>
        <location evidence="2">Microsome membrane</location>
        <topology evidence="2">Peripheral membrane protein</topology>
    </subcellularLocation>
</comment>
<dbReference type="FunFam" id="1.10.630.10:FF:000042">
    <property type="entry name" value="Cytochrome P450"/>
    <property type="match status" value="1"/>
</dbReference>
<dbReference type="Gene3D" id="1.10.630.10">
    <property type="entry name" value="Cytochrome P450"/>
    <property type="match status" value="1"/>
</dbReference>
<keyword evidence="8" id="KW-0492">Microsome</keyword>
<dbReference type="GO" id="GO:0004497">
    <property type="term" value="F:monooxygenase activity"/>
    <property type="evidence" value="ECO:0007669"/>
    <property type="project" value="UniProtKB-KW"/>
</dbReference>
<dbReference type="InterPro" id="IPR036396">
    <property type="entry name" value="Cyt_P450_sf"/>
</dbReference>
<dbReference type="PRINTS" id="PR00385">
    <property type="entry name" value="P450"/>
</dbReference>
<dbReference type="GO" id="GO:0005789">
    <property type="term" value="C:endoplasmic reticulum membrane"/>
    <property type="evidence" value="ECO:0007669"/>
    <property type="project" value="UniProtKB-SubCell"/>
</dbReference>
<dbReference type="PANTHER" id="PTHR24292">
    <property type="entry name" value="CYTOCHROME P450"/>
    <property type="match status" value="1"/>
</dbReference>
<dbReference type="SUPFAM" id="SSF48264">
    <property type="entry name" value="Cytochrome P450"/>
    <property type="match status" value="1"/>
</dbReference>
<dbReference type="InterPro" id="IPR001128">
    <property type="entry name" value="Cyt_P450"/>
</dbReference>